<dbReference type="SMART" id="SM00470">
    <property type="entry name" value="ParB"/>
    <property type="match status" value="1"/>
</dbReference>
<name>A0ABU1VJ25_9BURK</name>
<dbReference type="RefSeq" id="WP_204735881.1">
    <property type="nucleotide sequence ID" value="NZ_JAVDWE010000028.1"/>
</dbReference>
<protein>
    <submittedName>
        <fullName evidence="4">ParB family chromosome partitioning protein</fullName>
    </submittedName>
</protein>
<dbReference type="PANTHER" id="PTHR33375:SF1">
    <property type="entry name" value="CHROMOSOME-PARTITIONING PROTEIN PARB-RELATED"/>
    <property type="match status" value="1"/>
</dbReference>
<feature type="compositionally biased region" description="Polar residues" evidence="2">
    <location>
        <begin position="1"/>
        <end position="10"/>
    </location>
</feature>
<dbReference type="InterPro" id="IPR036086">
    <property type="entry name" value="ParB/Sulfiredoxin_sf"/>
</dbReference>
<dbReference type="NCBIfam" id="TIGR00180">
    <property type="entry name" value="parB_part"/>
    <property type="match status" value="1"/>
</dbReference>
<reference evidence="4 5" key="1">
    <citation type="submission" date="2023-07" db="EMBL/GenBank/DDBJ databases">
        <title>Sorghum-associated microbial communities from plants grown in Nebraska, USA.</title>
        <authorList>
            <person name="Schachtman D."/>
        </authorList>
    </citation>
    <scope>NUCLEOTIDE SEQUENCE [LARGE SCALE GENOMIC DNA]</scope>
    <source>
        <strain evidence="4 5">BE240</strain>
    </source>
</reference>
<evidence type="ECO:0000256" key="2">
    <source>
        <dbReference type="SAM" id="MobiDB-lite"/>
    </source>
</evidence>
<evidence type="ECO:0000313" key="5">
    <source>
        <dbReference type="Proteomes" id="UP001265550"/>
    </source>
</evidence>
<comment type="caution">
    <text evidence="4">The sequence shown here is derived from an EMBL/GenBank/DDBJ whole genome shotgun (WGS) entry which is preliminary data.</text>
</comment>
<feature type="region of interest" description="Disordered" evidence="2">
    <location>
        <begin position="1"/>
        <end position="32"/>
    </location>
</feature>
<dbReference type="Proteomes" id="UP001265550">
    <property type="component" value="Unassembled WGS sequence"/>
</dbReference>
<dbReference type="Pfam" id="PF02195">
    <property type="entry name" value="ParB_N"/>
    <property type="match status" value="1"/>
</dbReference>
<evidence type="ECO:0000256" key="1">
    <source>
        <dbReference type="ARBA" id="ARBA00006295"/>
    </source>
</evidence>
<dbReference type="CDD" id="cd16405">
    <property type="entry name" value="RepB_like_N"/>
    <property type="match status" value="1"/>
</dbReference>
<sequence length="326" mass="35535">MQAIHQQNATPVERPARDKPFAATKTGPGGLSAAMMEVDERVIQLTSRAEEAEKALGNWQGAAPAKKMDPKTIGHSSYANRLNESFSGAEFDALKKEIQEAGGNVQPIKVRPVTGKTEQFEVVFGHRRHRACLELGVDVLAVIEVMDDRRLFTEMDRENRLRADLKPYEQGLMYKRALDSGLYPSQRKLAEDLGVDQGNVSKAVALASLPTEVLCAFSSPLAIQYRWVSPLKAAYDKDGEGVVEAAKEVVSRERRPSDESVFVILSGKASAPGRAREASAQNIVGKNGVTATLRSTSSAHIFEIPKSGLTPGKVDQIRDLIEQLLG</sequence>
<dbReference type="Gene3D" id="3.90.1530.10">
    <property type="entry name" value="Conserved hypothetical protein from pyrococcus furiosus pfu- 392566-001, ParB domain"/>
    <property type="match status" value="1"/>
</dbReference>
<proteinExistence type="inferred from homology"/>
<accession>A0ABU1VJ25</accession>
<dbReference type="InterPro" id="IPR004437">
    <property type="entry name" value="ParB/RepB/Spo0J"/>
</dbReference>
<dbReference type="SUPFAM" id="SSF109709">
    <property type="entry name" value="KorB DNA-binding domain-like"/>
    <property type="match status" value="1"/>
</dbReference>
<dbReference type="InterPro" id="IPR003115">
    <property type="entry name" value="ParB_N"/>
</dbReference>
<dbReference type="PANTHER" id="PTHR33375">
    <property type="entry name" value="CHROMOSOME-PARTITIONING PROTEIN PARB-RELATED"/>
    <property type="match status" value="1"/>
</dbReference>
<dbReference type="SUPFAM" id="SSF110849">
    <property type="entry name" value="ParB/Sulfiredoxin"/>
    <property type="match status" value="1"/>
</dbReference>
<comment type="similarity">
    <text evidence="1">Belongs to the ParB family.</text>
</comment>
<dbReference type="InterPro" id="IPR037972">
    <property type="entry name" value="RepB_N"/>
</dbReference>
<dbReference type="Gene3D" id="1.10.10.2830">
    <property type="match status" value="1"/>
</dbReference>
<feature type="domain" description="ParB-like N-terminal" evidence="3">
    <location>
        <begin position="66"/>
        <end position="165"/>
    </location>
</feature>
<gene>
    <name evidence="4" type="ORF">J2X09_005267</name>
</gene>
<evidence type="ECO:0000259" key="3">
    <source>
        <dbReference type="SMART" id="SM00470"/>
    </source>
</evidence>
<keyword evidence="5" id="KW-1185">Reference proteome</keyword>
<dbReference type="EMBL" id="JAVDWE010000028">
    <property type="protein sequence ID" value="MDR7097491.1"/>
    <property type="molecule type" value="Genomic_DNA"/>
</dbReference>
<evidence type="ECO:0000313" key="4">
    <source>
        <dbReference type="EMBL" id="MDR7097491.1"/>
    </source>
</evidence>
<organism evidence="4 5">
    <name type="scientific">Hydrogenophaga laconesensis</name>
    <dbReference type="NCBI Taxonomy" id="1805971"/>
    <lineage>
        <taxon>Bacteria</taxon>
        <taxon>Pseudomonadati</taxon>
        <taxon>Pseudomonadota</taxon>
        <taxon>Betaproteobacteria</taxon>
        <taxon>Burkholderiales</taxon>
        <taxon>Comamonadaceae</taxon>
        <taxon>Hydrogenophaga</taxon>
    </lineage>
</organism>
<dbReference type="InterPro" id="IPR050336">
    <property type="entry name" value="Chromosome_partition/occlusion"/>
</dbReference>